<feature type="domain" description="RecBCD enzyme subunit RecD N-terminal" evidence="14">
    <location>
        <begin position="44"/>
        <end position="143"/>
    </location>
</feature>
<dbReference type="CDD" id="cd17933">
    <property type="entry name" value="DEXSc_RecD-like"/>
    <property type="match status" value="1"/>
</dbReference>
<evidence type="ECO:0000313" key="15">
    <source>
        <dbReference type="EMBL" id="MCG9963503.1"/>
    </source>
</evidence>
<evidence type="ECO:0000256" key="1">
    <source>
        <dbReference type="ARBA" id="ARBA00022722"/>
    </source>
</evidence>
<dbReference type="RefSeq" id="WP_240130228.1">
    <property type="nucleotide sequence ID" value="NZ_JACSDI010000002.1"/>
</dbReference>
<protein>
    <recommendedName>
        <fullName evidence="11">RecBCD enzyme subunit RecD</fullName>
        <ecNumber evidence="11">5.6.2.3</ecNumber>
    </recommendedName>
    <alternativeName>
        <fullName evidence="11">DNA 5'-3' helicase subunit RecD</fullName>
    </alternativeName>
    <alternativeName>
        <fullName evidence="11">Exonuclease V subunit RecD</fullName>
        <shortName evidence="11">ExoV subunit RecD</shortName>
    </alternativeName>
    <alternativeName>
        <fullName evidence="11">Helicase/nuclease RecBCD subunit RecD</fullName>
    </alternativeName>
</protein>
<evidence type="ECO:0000256" key="9">
    <source>
        <dbReference type="ARBA" id="ARBA00023204"/>
    </source>
</evidence>
<evidence type="ECO:0000256" key="7">
    <source>
        <dbReference type="ARBA" id="ARBA00022840"/>
    </source>
</evidence>
<dbReference type="Proteomes" id="UP000829384">
    <property type="component" value="Unassembled WGS sequence"/>
</dbReference>
<reference evidence="15 16" key="1">
    <citation type="submission" date="2020-08" db="EMBL/GenBank/DDBJ databases">
        <title>Whole genome sequence of Shewanella sp strain PS-2.</title>
        <authorList>
            <person name="Das S.K."/>
        </authorList>
    </citation>
    <scope>NUCLEOTIDE SEQUENCE [LARGE SCALE GENOMIC DNA]</scope>
    <source>
        <strain evidence="15 16">PS-2</strain>
    </source>
</reference>
<feature type="domain" description="UvrD-like helicase C-terminal" evidence="13">
    <location>
        <begin position="631"/>
        <end position="678"/>
    </location>
</feature>
<keyword evidence="10 11" id="KW-0413">Isomerase</keyword>
<keyword evidence="7 11" id="KW-0067">ATP-binding</keyword>
<dbReference type="PANTHER" id="PTHR43788">
    <property type="entry name" value="DNA2/NAM7 HELICASE FAMILY MEMBER"/>
    <property type="match status" value="1"/>
</dbReference>
<comment type="miscellaneous">
    <text evidence="11">In the RecBCD complex, RecB has a slow 3'-5' helicase, an exonuclease activity and loads RecA onto ssDNA, RecD has a fast 5'-3' helicase activity, while RecC stimulates the ATPase and processivity of the RecB helicase and contributes to recognition of the Chi site.</text>
</comment>
<dbReference type="GO" id="GO:0008854">
    <property type="term" value="F:exodeoxyribonuclease V activity"/>
    <property type="evidence" value="ECO:0007669"/>
    <property type="project" value="UniProtKB-EC"/>
</dbReference>
<evidence type="ECO:0000256" key="10">
    <source>
        <dbReference type="ARBA" id="ARBA00023235"/>
    </source>
</evidence>
<evidence type="ECO:0000256" key="6">
    <source>
        <dbReference type="ARBA" id="ARBA00022839"/>
    </source>
</evidence>
<comment type="catalytic activity">
    <reaction evidence="11">
        <text>ATP + H2O = ADP + phosphate + H(+)</text>
        <dbReference type="Rhea" id="RHEA:13065"/>
        <dbReference type="ChEBI" id="CHEBI:15377"/>
        <dbReference type="ChEBI" id="CHEBI:15378"/>
        <dbReference type="ChEBI" id="CHEBI:30616"/>
        <dbReference type="ChEBI" id="CHEBI:43474"/>
        <dbReference type="ChEBI" id="CHEBI:456216"/>
        <dbReference type="EC" id="5.6.2.3"/>
    </reaction>
</comment>
<keyword evidence="2 11" id="KW-0547">Nucleotide-binding</keyword>
<evidence type="ECO:0000259" key="13">
    <source>
        <dbReference type="Pfam" id="PF13538"/>
    </source>
</evidence>
<keyword evidence="8 11" id="KW-0238">DNA-binding</keyword>
<keyword evidence="3 11" id="KW-0227">DNA damage</keyword>
<feature type="binding site" evidence="11">
    <location>
        <begin position="223"/>
        <end position="230"/>
    </location>
    <ligand>
        <name>ATP</name>
        <dbReference type="ChEBI" id="CHEBI:30616"/>
    </ligand>
</feature>
<keyword evidence="5 11" id="KW-0347">Helicase</keyword>
<name>A0ABS9QVB0_9GAMM</name>
<evidence type="ECO:0000256" key="8">
    <source>
        <dbReference type="ARBA" id="ARBA00023125"/>
    </source>
</evidence>
<dbReference type="HAMAP" id="MF_01487">
    <property type="entry name" value="RecD"/>
    <property type="match status" value="1"/>
</dbReference>
<keyword evidence="12" id="KW-0175">Coiled coil</keyword>
<dbReference type="EMBL" id="JACSDI010000002">
    <property type="protein sequence ID" value="MCG9963503.1"/>
    <property type="molecule type" value="Genomic_DNA"/>
</dbReference>
<evidence type="ECO:0000256" key="3">
    <source>
        <dbReference type="ARBA" id="ARBA00022763"/>
    </source>
</evidence>
<comment type="caution">
    <text evidence="15">The sequence shown here is derived from an EMBL/GenBank/DDBJ whole genome shotgun (WGS) entry which is preliminary data.</text>
</comment>
<comment type="function">
    <text evidence="11">A helicase/nuclease that prepares dsDNA breaks (DSB) for recombinational DNA repair. Binds to DSBs and unwinds DNA via a highly rapid and processive ATP-dependent bidirectional helicase activity. Unwinds dsDNA until it encounters a Chi (crossover hotspot instigator) sequence from the 3' direction. Cuts ssDNA a few nucleotides 3' to the Chi site. The properties and activities of the enzyme are changed at Chi. The Chi-altered holoenzyme produces a long 3'-ssDNA overhang and facilitates RecA-binding to the ssDNA for homologous DNA recombination and repair. Holoenzyme degrades any linearized DNA that is unable to undergo homologous recombination. In the holoenzyme this subunit has ssDNA-dependent ATPase and 5'-3' helicase activity. When added to pre-assembled RecBC greatly stimulates nuclease activity and augments holoenzyme processivity. Negatively regulates the RecA-loading ability of RecBCD.</text>
</comment>
<dbReference type="InterPro" id="IPR049550">
    <property type="entry name" value="RecD_N"/>
</dbReference>
<keyword evidence="1 11" id="KW-0540">Nuclease</keyword>
<dbReference type="Pfam" id="PF13538">
    <property type="entry name" value="UvrD_C_2"/>
    <property type="match status" value="1"/>
</dbReference>
<evidence type="ECO:0000256" key="4">
    <source>
        <dbReference type="ARBA" id="ARBA00022801"/>
    </source>
</evidence>
<keyword evidence="6 11" id="KW-0269">Exonuclease</keyword>
<accession>A0ABS9QVB0</accession>
<dbReference type="Pfam" id="PF13245">
    <property type="entry name" value="AAA_19"/>
    <property type="match status" value="1"/>
</dbReference>
<sequence length="714" mass="78960">MNHSTEMNSTDMNNATALAANWYNTGALRLKAPLAELLKYWEKERLITALDRHFALEMARLHPNDAQEPLFMLLCALLSQQLSAQHTCLVLEYIVPTNPMAEPVNRCQIRLSLTELIDALQHFDAIGAPNSNKPLIFEDGRLYLERYHHFETQVASALTRLSATALSLTPSQPLASDNQSLLQLRRQLDCLFPSATQTVEANIDWQKVATATALGRKLAVITGGPGTGKTTTVTKLLLLQQLGTPKQIRLVAPTGKAAARLSESIKASKARLEQELQQASKENPQENQVLLTALSRIPEEASTLHRLLGVIPNSAHFRHHQGNPLRLDLLIVDEASMVDLPMMYKLLSALPEHAGLILLGDQDQLASVEAGAVLADICAGLKPQHTEWKMRYSQAQAEQLTALTGFNLTPFIHSEPKIGDSLCMLTHSHRFKGDAGIGLLASAVNRADLAGILSVWQRGLAELTWYEHSVEHSQTQAKISEPSSNIGLKALLAQACEQYGDYLRLLQPTHATTIHTSEPFCPPSAMETIAKFNQYRILCAMRTGDYGVEGINLAVTKALAQAKLIQPLQEFYLGRPIIIQSNDYNLGLFNGDIGLILQDEERADRLMAHFIKADGKLLKVLPARLPSHETCYAMTVHKSQGSEFNRVALVLPPSPSLVQWQLLTKELIYTAITRAKQHFSCLGTQQVFERASLQATQRASGLADRLWRDKSIIN</sequence>
<proteinExistence type="inferred from homology"/>
<keyword evidence="9 11" id="KW-0234">DNA repair</keyword>
<dbReference type="Pfam" id="PF21185">
    <property type="entry name" value="RecD_N"/>
    <property type="match status" value="1"/>
</dbReference>
<dbReference type="InterPro" id="IPR041851">
    <property type="entry name" value="RecD_N_sf"/>
</dbReference>
<dbReference type="CDD" id="cd18809">
    <property type="entry name" value="SF1_C_RecD"/>
    <property type="match status" value="1"/>
</dbReference>
<keyword evidence="4 11" id="KW-0378">Hydrolase</keyword>
<evidence type="ECO:0000259" key="14">
    <source>
        <dbReference type="Pfam" id="PF21185"/>
    </source>
</evidence>
<dbReference type="InterPro" id="IPR027785">
    <property type="entry name" value="UvrD-like_helicase_C"/>
</dbReference>
<organism evidence="15 16">
    <name type="scientific">Shewanella cutis</name>
    <dbReference type="NCBI Taxonomy" id="2766780"/>
    <lineage>
        <taxon>Bacteria</taxon>
        <taxon>Pseudomonadati</taxon>
        <taxon>Pseudomonadota</taxon>
        <taxon>Gammaproteobacteria</taxon>
        <taxon>Alteromonadales</taxon>
        <taxon>Shewanellaceae</taxon>
        <taxon>Shewanella</taxon>
    </lineage>
</organism>
<dbReference type="PANTHER" id="PTHR43788:SF6">
    <property type="entry name" value="DNA HELICASE B"/>
    <property type="match status" value="1"/>
</dbReference>
<dbReference type="InterPro" id="IPR050534">
    <property type="entry name" value="Coronavir_polyprotein_1ab"/>
</dbReference>
<dbReference type="Gene3D" id="1.10.10.1020">
    <property type="entry name" value="RecBCD complex, subunit RecD, N-terminal domain"/>
    <property type="match status" value="1"/>
</dbReference>
<dbReference type="SUPFAM" id="SSF52540">
    <property type="entry name" value="P-loop containing nucleoside triphosphate hydrolases"/>
    <property type="match status" value="2"/>
</dbReference>
<dbReference type="EC" id="5.6.2.3" evidence="11"/>
<dbReference type="InterPro" id="IPR006344">
    <property type="entry name" value="RecD"/>
</dbReference>
<evidence type="ECO:0000256" key="5">
    <source>
        <dbReference type="ARBA" id="ARBA00022806"/>
    </source>
</evidence>
<evidence type="ECO:0000256" key="2">
    <source>
        <dbReference type="ARBA" id="ARBA00022741"/>
    </source>
</evidence>
<evidence type="ECO:0000256" key="12">
    <source>
        <dbReference type="SAM" id="Coils"/>
    </source>
</evidence>
<comment type="subunit">
    <text evidence="11">Heterotrimer of RecB, RecC and RecD. All subunits contribute to DNA-binding.</text>
</comment>
<dbReference type="Gene3D" id="3.40.50.300">
    <property type="entry name" value="P-loop containing nucleotide triphosphate hydrolases"/>
    <property type="match status" value="3"/>
</dbReference>
<comment type="similarity">
    <text evidence="11">Belongs to the RecD family.</text>
</comment>
<dbReference type="InterPro" id="IPR027417">
    <property type="entry name" value="P-loop_NTPase"/>
</dbReference>
<keyword evidence="16" id="KW-1185">Reference proteome</keyword>
<gene>
    <name evidence="11 15" type="primary">recD</name>
    <name evidence="15" type="ORF">H9J30_06160</name>
</gene>
<evidence type="ECO:0000313" key="16">
    <source>
        <dbReference type="Proteomes" id="UP000829384"/>
    </source>
</evidence>
<feature type="coiled-coil region" evidence="12">
    <location>
        <begin position="258"/>
        <end position="289"/>
    </location>
</feature>
<evidence type="ECO:0000256" key="11">
    <source>
        <dbReference type="HAMAP-Rule" id="MF_01487"/>
    </source>
</evidence>
<dbReference type="NCBIfam" id="TIGR01447">
    <property type="entry name" value="recD"/>
    <property type="match status" value="1"/>
</dbReference>